<evidence type="ECO:0000313" key="7">
    <source>
        <dbReference type="EMBL" id="APT58742.1"/>
    </source>
</evidence>
<dbReference type="GO" id="GO:0022857">
    <property type="term" value="F:transmembrane transporter activity"/>
    <property type="evidence" value="ECO:0007669"/>
    <property type="project" value="InterPro"/>
</dbReference>
<reference evidence="8" key="3">
    <citation type="submission" date="2023-09" db="EMBL/GenBank/DDBJ databases">
        <authorList>
            <person name="Schober I."/>
            <person name="Bunk B."/>
        </authorList>
    </citation>
    <scope>NUCLEOTIDE SEQUENCE</scope>
    <source>
        <strain evidence="8">DSM 103800</strain>
    </source>
</reference>
<dbReference type="InterPro" id="IPR037185">
    <property type="entry name" value="EmrE-like"/>
</dbReference>
<dbReference type="InterPro" id="IPR000390">
    <property type="entry name" value="Small_drug/metabolite_transptr"/>
</dbReference>
<evidence type="ECO:0000313" key="10">
    <source>
        <dbReference type="Proteomes" id="UP001258945"/>
    </source>
</evidence>
<dbReference type="KEGG" id="rgi:RGI145_18160"/>
<proteinExistence type="predicted"/>
<dbReference type="AlphaFoldDB" id="A0A1L7AJ13"/>
<evidence type="ECO:0000256" key="2">
    <source>
        <dbReference type="ARBA" id="ARBA00022475"/>
    </source>
</evidence>
<protein>
    <submittedName>
        <fullName evidence="8">EamA family transporter</fullName>
    </submittedName>
    <submittedName>
        <fullName evidence="7">Permease</fullName>
    </submittedName>
</protein>
<dbReference type="STRING" id="257708.RGI145_18160"/>
<dbReference type="Proteomes" id="UP001258945">
    <property type="component" value="Unassembled WGS sequence"/>
</dbReference>
<evidence type="ECO:0000313" key="8">
    <source>
        <dbReference type="EMBL" id="MDT8331983.1"/>
    </source>
</evidence>
<evidence type="ECO:0000256" key="5">
    <source>
        <dbReference type="ARBA" id="ARBA00023136"/>
    </source>
</evidence>
<name>A0A1L7AJ13_9PROT</name>
<evidence type="ECO:0000256" key="4">
    <source>
        <dbReference type="ARBA" id="ARBA00022989"/>
    </source>
</evidence>
<dbReference type="GO" id="GO:0005886">
    <property type="term" value="C:plasma membrane"/>
    <property type="evidence" value="ECO:0007669"/>
    <property type="project" value="UniProtKB-SubCell"/>
</dbReference>
<feature type="transmembrane region" description="Helical" evidence="6">
    <location>
        <begin position="48"/>
        <end position="72"/>
    </location>
</feature>
<dbReference type="Proteomes" id="UP000185494">
    <property type="component" value="Chromosome 1"/>
</dbReference>
<accession>A0A1L7AJ13</accession>
<keyword evidence="2" id="KW-1003">Cell membrane</keyword>
<dbReference type="EMBL" id="CP015583">
    <property type="protein sequence ID" value="APT58742.1"/>
    <property type="molecule type" value="Genomic_DNA"/>
</dbReference>
<reference evidence="7 9" key="1">
    <citation type="submission" date="2016-05" db="EMBL/GenBank/DDBJ databases">
        <title>Complete Genome and Methylome Analysis of Psychrotrophic Bacterial Isolates from Antarctic Lake Untersee.</title>
        <authorList>
            <person name="Fomenkov A."/>
            <person name="Akimov V.N."/>
            <person name="Vasilyeva L.V."/>
            <person name="Andersen D."/>
            <person name="Vincze T."/>
            <person name="Roberts R.J."/>
        </authorList>
    </citation>
    <scope>NUCLEOTIDE SEQUENCE [LARGE SCALE GENOMIC DNA]</scope>
    <source>
        <strain evidence="7 9">U14-5</strain>
    </source>
</reference>
<reference evidence="8 10" key="2">
    <citation type="journal article" date="2019" name="Microb. Pathog.">
        <title>Comparison of VITEK 2, MALDI-TOF MS, 16S rRNA gene sequencing, and whole-genome sequencing for identification of Roseomonas mucosa.</title>
        <authorList>
            <person name="Rudolph W.W."/>
            <person name="Gunzer F."/>
            <person name="Trauth M."/>
            <person name="Bunk B."/>
            <person name="Bigge R."/>
            <person name="Schrottner P."/>
        </authorList>
    </citation>
    <scope>NUCLEOTIDE SEQUENCE [LARGE SCALE GENOMIC DNA]</scope>
    <source>
        <strain evidence="8 10">DSM 103800</strain>
    </source>
</reference>
<evidence type="ECO:0000256" key="6">
    <source>
        <dbReference type="SAM" id="Phobius"/>
    </source>
</evidence>
<organism evidence="7 9">
    <name type="scientific">Roseomonas gilardii</name>
    <dbReference type="NCBI Taxonomy" id="257708"/>
    <lineage>
        <taxon>Bacteria</taxon>
        <taxon>Pseudomonadati</taxon>
        <taxon>Pseudomonadota</taxon>
        <taxon>Alphaproteobacteria</taxon>
        <taxon>Acetobacterales</taxon>
        <taxon>Roseomonadaceae</taxon>
        <taxon>Roseomonas</taxon>
    </lineage>
</organism>
<evidence type="ECO:0000313" key="9">
    <source>
        <dbReference type="Proteomes" id="UP000185494"/>
    </source>
</evidence>
<keyword evidence="10" id="KW-1185">Reference proteome</keyword>
<dbReference type="RefSeq" id="WP_075799496.1">
    <property type="nucleotide sequence ID" value="NZ_CP015583.1"/>
</dbReference>
<keyword evidence="4 6" id="KW-1133">Transmembrane helix</keyword>
<feature type="transmembrane region" description="Helical" evidence="6">
    <location>
        <begin position="79"/>
        <end position="99"/>
    </location>
</feature>
<gene>
    <name evidence="7" type="ORF">RGI145_18160</name>
    <name evidence="8" type="ORF">RQ831_13050</name>
</gene>
<evidence type="ECO:0000256" key="3">
    <source>
        <dbReference type="ARBA" id="ARBA00022692"/>
    </source>
</evidence>
<dbReference type="SUPFAM" id="SSF103481">
    <property type="entry name" value="Multidrug resistance efflux transporter EmrE"/>
    <property type="match status" value="1"/>
</dbReference>
<sequence>MPISTYFLLISSIALATFSQVVLKIGMSSEPVQLALSRRQPVDTVASIITSPWVLGGLTCFGLSAVVWLLVLSRMNLSQAYPCVALGFVLTMCAGYFLLGEPINMLRIGGLSLILAGVACVAVS</sequence>
<comment type="subcellular location">
    <subcellularLocation>
        <location evidence="1">Cell membrane</location>
        <topology evidence="1">Multi-pass membrane protein</topology>
    </subcellularLocation>
</comment>
<keyword evidence="5 6" id="KW-0472">Membrane</keyword>
<dbReference type="EMBL" id="JAVVDO010000020">
    <property type="protein sequence ID" value="MDT8331983.1"/>
    <property type="molecule type" value="Genomic_DNA"/>
</dbReference>
<evidence type="ECO:0000256" key="1">
    <source>
        <dbReference type="ARBA" id="ARBA00004651"/>
    </source>
</evidence>
<dbReference type="Gene3D" id="1.10.3730.20">
    <property type="match status" value="1"/>
</dbReference>
<dbReference type="eggNOG" id="COG2076">
    <property type="taxonomic scope" value="Bacteria"/>
</dbReference>
<feature type="transmembrane region" description="Helical" evidence="6">
    <location>
        <begin position="105"/>
        <end position="123"/>
    </location>
</feature>
<keyword evidence="3 6" id="KW-0812">Transmembrane</keyword>
<dbReference type="PANTHER" id="PTHR30561">
    <property type="entry name" value="SMR FAMILY PROTON-DEPENDENT DRUG EFFLUX TRANSPORTER SUGE"/>
    <property type="match status" value="1"/>
</dbReference>
<dbReference type="PANTHER" id="PTHR30561:SF9">
    <property type="entry name" value="4-AMINO-4-DEOXY-L-ARABINOSE-PHOSPHOUNDECAPRENOL FLIPPASE SUBUNIT ARNF-RELATED"/>
    <property type="match status" value="1"/>
</dbReference>